<comment type="caution">
    <text evidence="1">The sequence shown here is derived from an EMBL/GenBank/DDBJ whole genome shotgun (WGS) entry which is preliminary data.</text>
</comment>
<gene>
    <name evidence="1" type="ORF">BDP27DRAFT_1343390</name>
</gene>
<dbReference type="EMBL" id="JADNRY010000368">
    <property type="protein sequence ID" value="KAF9058529.1"/>
    <property type="molecule type" value="Genomic_DNA"/>
</dbReference>
<proteinExistence type="predicted"/>
<organism evidence="1 2">
    <name type="scientific">Rhodocollybia butyracea</name>
    <dbReference type="NCBI Taxonomy" id="206335"/>
    <lineage>
        <taxon>Eukaryota</taxon>
        <taxon>Fungi</taxon>
        <taxon>Dikarya</taxon>
        <taxon>Basidiomycota</taxon>
        <taxon>Agaricomycotina</taxon>
        <taxon>Agaricomycetes</taxon>
        <taxon>Agaricomycetidae</taxon>
        <taxon>Agaricales</taxon>
        <taxon>Marasmiineae</taxon>
        <taxon>Omphalotaceae</taxon>
        <taxon>Rhodocollybia</taxon>
    </lineage>
</organism>
<name>A0A9P5P4A3_9AGAR</name>
<evidence type="ECO:0000313" key="1">
    <source>
        <dbReference type="EMBL" id="KAF9058529.1"/>
    </source>
</evidence>
<reference evidence="1" key="1">
    <citation type="submission" date="2020-11" db="EMBL/GenBank/DDBJ databases">
        <authorList>
            <consortium name="DOE Joint Genome Institute"/>
            <person name="Ahrendt S."/>
            <person name="Riley R."/>
            <person name="Andreopoulos W."/>
            <person name="Labutti K."/>
            <person name="Pangilinan J."/>
            <person name="Ruiz-Duenas F.J."/>
            <person name="Barrasa J.M."/>
            <person name="Sanchez-Garcia M."/>
            <person name="Camarero S."/>
            <person name="Miyauchi S."/>
            <person name="Serrano A."/>
            <person name="Linde D."/>
            <person name="Babiker R."/>
            <person name="Drula E."/>
            <person name="Ayuso-Fernandez I."/>
            <person name="Pacheco R."/>
            <person name="Padilla G."/>
            <person name="Ferreira P."/>
            <person name="Barriuso J."/>
            <person name="Kellner H."/>
            <person name="Castanera R."/>
            <person name="Alfaro M."/>
            <person name="Ramirez L."/>
            <person name="Pisabarro A.G."/>
            <person name="Kuo A."/>
            <person name="Tritt A."/>
            <person name="Lipzen A."/>
            <person name="He G."/>
            <person name="Yan M."/>
            <person name="Ng V."/>
            <person name="Cullen D."/>
            <person name="Martin F."/>
            <person name="Rosso M.-N."/>
            <person name="Henrissat B."/>
            <person name="Hibbett D."/>
            <person name="Martinez A.T."/>
            <person name="Grigoriev I.V."/>
        </authorList>
    </citation>
    <scope>NUCLEOTIDE SEQUENCE</scope>
    <source>
        <strain evidence="1">AH 40177</strain>
    </source>
</reference>
<sequence>MHGLDWERTGAEVRVHIRKCRTVHVGFSMALVGDGSQPIFLFEVAAHMVKVPCTQALRPQASAVDTFRRIMNM</sequence>
<evidence type="ECO:0000313" key="2">
    <source>
        <dbReference type="Proteomes" id="UP000772434"/>
    </source>
</evidence>
<dbReference type="AlphaFoldDB" id="A0A9P5P4A3"/>
<accession>A0A9P5P4A3</accession>
<dbReference type="Proteomes" id="UP000772434">
    <property type="component" value="Unassembled WGS sequence"/>
</dbReference>
<protein>
    <submittedName>
        <fullName evidence="1">Uncharacterized protein</fullName>
    </submittedName>
</protein>
<keyword evidence="2" id="KW-1185">Reference proteome</keyword>